<comment type="caution">
    <text evidence="1">The sequence shown here is derived from an EMBL/GenBank/DDBJ whole genome shotgun (WGS) entry which is preliminary data.</text>
</comment>
<keyword evidence="2" id="KW-1185">Reference proteome</keyword>
<reference evidence="1 2" key="1">
    <citation type="submission" date="2020-05" db="EMBL/GenBank/DDBJ databases">
        <title>MicrobeNet Type strains.</title>
        <authorList>
            <person name="Nicholson A.C."/>
        </authorList>
    </citation>
    <scope>NUCLEOTIDE SEQUENCE [LARGE SCALE GENOMIC DNA]</scope>
    <source>
        <strain evidence="1 2">JCM 14282</strain>
    </source>
</reference>
<accession>A0A7Y2M2M6</accession>
<dbReference type="EMBL" id="JABEMB010000019">
    <property type="protein sequence ID" value="NNH04644.1"/>
    <property type="molecule type" value="Genomic_DNA"/>
</dbReference>
<gene>
    <name evidence="1" type="ORF">HLA99_12395</name>
</gene>
<dbReference type="RefSeq" id="WP_167035895.1">
    <property type="nucleotide sequence ID" value="NZ_BAAANA010000001.1"/>
</dbReference>
<dbReference type="SUPFAM" id="SSF53756">
    <property type="entry name" value="UDP-Glycosyltransferase/glycogen phosphorylase"/>
    <property type="match status" value="1"/>
</dbReference>
<dbReference type="AlphaFoldDB" id="A0A7Y2M2M6"/>
<dbReference type="Pfam" id="PF20471">
    <property type="entry name" value="DUF6716"/>
    <property type="match status" value="1"/>
</dbReference>
<organism evidence="1 2">
    <name type="scientific">Microbacterium ulmi</name>
    <dbReference type="NCBI Taxonomy" id="179095"/>
    <lineage>
        <taxon>Bacteria</taxon>
        <taxon>Bacillati</taxon>
        <taxon>Actinomycetota</taxon>
        <taxon>Actinomycetes</taxon>
        <taxon>Micrococcales</taxon>
        <taxon>Microbacteriaceae</taxon>
        <taxon>Microbacterium</taxon>
    </lineage>
</organism>
<sequence>MRPVRVVGIADTDSYVKWSAALLGGAPRGWAVSLFILETPLVVSERQRATALAGSGMDAAAVRRGSFESFVASLAADPPDAVVIGARGPLVRVVARAVAENAPRAVMVTGLPGVAIPATRKALVYRSQCDLFVVHSHRERRAFTAVAEESGLVQDFALATLPFAAHAQDGSRASRSGGTDLVFAAQALVPRERAERLRVARLLVRAAEADPSRRVVVKVRGTKGEQQTHAERDAYPGLLAELGPLPQNLVVSSGPMQAALDEAEGLVTISSTAAIEALARGIPVIALDSFGVARELINEVFAESGLLGGDADVCARRFRHPAQGWPYDNYLHDRADDDWASRLSGLVRLRREGSLPARPARVRRGGRLRDAWERKIVLGSHDRSPAGVAALVVGVPLRVGLRALNRVRRALRGEDSAVSTQIALGIRDLATDPAE</sequence>
<evidence type="ECO:0000313" key="2">
    <source>
        <dbReference type="Proteomes" id="UP000543598"/>
    </source>
</evidence>
<evidence type="ECO:0000313" key="1">
    <source>
        <dbReference type="EMBL" id="NNH04644.1"/>
    </source>
</evidence>
<protein>
    <submittedName>
        <fullName evidence="1">Uncharacterized protein</fullName>
    </submittedName>
</protein>
<proteinExistence type="predicted"/>
<name>A0A7Y2M2M6_9MICO</name>
<dbReference type="Proteomes" id="UP000543598">
    <property type="component" value="Unassembled WGS sequence"/>
</dbReference>
<dbReference type="InterPro" id="IPR046561">
    <property type="entry name" value="DUF6716"/>
</dbReference>